<evidence type="ECO:0000256" key="1">
    <source>
        <dbReference type="ARBA" id="ARBA00003236"/>
    </source>
</evidence>
<comment type="caution">
    <text evidence="6">The sequence shown here is derived from an EMBL/GenBank/DDBJ whole genome shotgun (WGS) entry which is preliminary data.</text>
</comment>
<evidence type="ECO:0000256" key="4">
    <source>
        <dbReference type="ARBA" id="ARBA00032976"/>
    </source>
</evidence>
<dbReference type="Gene3D" id="3.20.20.370">
    <property type="entry name" value="Glycoside hydrolase/deacetylase"/>
    <property type="match status" value="1"/>
</dbReference>
<evidence type="ECO:0000256" key="2">
    <source>
        <dbReference type="ARBA" id="ARBA00010973"/>
    </source>
</evidence>
<evidence type="ECO:0000259" key="5">
    <source>
        <dbReference type="PROSITE" id="PS51677"/>
    </source>
</evidence>
<dbReference type="PANTHER" id="PTHR47561">
    <property type="entry name" value="POLYSACCHARIDE DEACETYLASE FAMILY PROTEIN (AFU_ORTHOLOGUE AFUA_6G05030)"/>
    <property type="match status" value="1"/>
</dbReference>
<evidence type="ECO:0000256" key="3">
    <source>
        <dbReference type="ARBA" id="ARBA00020071"/>
    </source>
</evidence>
<comment type="function">
    <text evidence="1">Is involved in generating a small heat-stable compound (Nod), an acylated oligomer of N-acetylglucosamine, that stimulates mitosis in various plant protoplasts.</text>
</comment>
<evidence type="ECO:0000313" key="6">
    <source>
        <dbReference type="EMBL" id="MTW18689.1"/>
    </source>
</evidence>
<name>A0A9X4XRZ4_9BRAD</name>
<feature type="domain" description="NodB homology" evidence="5">
    <location>
        <begin position="28"/>
        <end position="282"/>
    </location>
</feature>
<dbReference type="GO" id="GO:0016810">
    <property type="term" value="F:hydrolase activity, acting on carbon-nitrogen (but not peptide) bonds"/>
    <property type="evidence" value="ECO:0007669"/>
    <property type="project" value="InterPro"/>
</dbReference>
<dbReference type="InterPro" id="IPR011330">
    <property type="entry name" value="Glyco_hydro/deAcase_b/a-brl"/>
</dbReference>
<dbReference type="Pfam" id="PF01522">
    <property type="entry name" value="Polysacc_deac_1"/>
    <property type="match status" value="1"/>
</dbReference>
<dbReference type="InterPro" id="IPR037950">
    <property type="entry name" value="PgdA-like"/>
</dbReference>
<accession>A0A9X4XRZ4</accession>
<proteinExistence type="inferred from homology"/>
<gene>
    <name evidence="6" type="ORF">GJ689_21035</name>
</gene>
<evidence type="ECO:0000313" key="7">
    <source>
        <dbReference type="Proteomes" id="UP000438991"/>
    </source>
</evidence>
<dbReference type="InterPro" id="IPR002509">
    <property type="entry name" value="NODB_dom"/>
</dbReference>
<organism evidence="6 7">
    <name type="scientific">Rhodoplanes serenus</name>
    <dbReference type="NCBI Taxonomy" id="200615"/>
    <lineage>
        <taxon>Bacteria</taxon>
        <taxon>Pseudomonadati</taxon>
        <taxon>Pseudomonadota</taxon>
        <taxon>Alphaproteobacteria</taxon>
        <taxon>Hyphomicrobiales</taxon>
        <taxon>Nitrobacteraceae</taxon>
        <taxon>Rhodoplanes</taxon>
    </lineage>
</organism>
<sequence length="282" mass="31618">MLMPRHIACLTFDFDAWSGLTARGLTTPTPVSRGEFGAVAVSRILPLLAKHGITSTFFIPGIVMETYPEICKAVHEAGHEIGNHGWTHVPPANLSAEDEERGLLRAGDAIARLSGRQPRGYRSPSFDLSPVTAELLLKHGYVYESSMMGHDCHPYRVRIGDKLQPEGPLLFGKQTRLIEMPVSWNLDDFPHFEFLRMPTQLMPGLMPASAVLGNWVDDFRYMHETEEWGVLTFTFHPYVIGRGHRMIFLEKLILALKDMGAVFTTLEAAATEFDERNAARDI</sequence>
<dbReference type="PROSITE" id="PS51677">
    <property type="entry name" value="NODB"/>
    <property type="match status" value="1"/>
</dbReference>
<dbReference type="EMBL" id="WNKV01000019">
    <property type="protein sequence ID" value="MTW18689.1"/>
    <property type="molecule type" value="Genomic_DNA"/>
</dbReference>
<dbReference type="AlphaFoldDB" id="A0A9X4XRZ4"/>
<dbReference type="GO" id="GO:0005975">
    <property type="term" value="P:carbohydrate metabolic process"/>
    <property type="evidence" value="ECO:0007669"/>
    <property type="project" value="InterPro"/>
</dbReference>
<dbReference type="CDD" id="cd10938">
    <property type="entry name" value="CE4_HpPgdA_like"/>
    <property type="match status" value="1"/>
</dbReference>
<dbReference type="PANTHER" id="PTHR47561:SF1">
    <property type="entry name" value="POLYSACCHARIDE DEACETYLASE FAMILY PROTEIN (AFU_ORTHOLOGUE AFUA_6G05030)"/>
    <property type="match status" value="1"/>
</dbReference>
<comment type="similarity">
    <text evidence="2">Belongs to the polysaccharide deacetylase family.</text>
</comment>
<reference evidence="6 7" key="1">
    <citation type="submission" date="2019-11" db="EMBL/GenBank/DDBJ databases">
        <title>Whole-genome sequence of Rhodoplanes serenus DSM 18633, type strain.</title>
        <authorList>
            <person name="Kyndt J.A."/>
            <person name="Meyer T.E."/>
        </authorList>
    </citation>
    <scope>NUCLEOTIDE SEQUENCE [LARGE SCALE GENOMIC DNA]</scope>
    <source>
        <strain evidence="6 7">DSM 18633</strain>
    </source>
</reference>
<dbReference type="SUPFAM" id="SSF88713">
    <property type="entry name" value="Glycoside hydrolase/deacetylase"/>
    <property type="match status" value="1"/>
</dbReference>
<dbReference type="Proteomes" id="UP000438991">
    <property type="component" value="Unassembled WGS sequence"/>
</dbReference>
<protein>
    <recommendedName>
        <fullName evidence="3">Chitooligosaccharide deacetylase</fullName>
    </recommendedName>
    <alternativeName>
        <fullName evidence="4">Nodulation protein B</fullName>
    </alternativeName>
</protein>